<dbReference type="GO" id="GO:0005829">
    <property type="term" value="C:cytosol"/>
    <property type="evidence" value="ECO:0007669"/>
    <property type="project" value="TreeGrafter"/>
</dbReference>
<dbReference type="RefSeq" id="WP_261970093.1">
    <property type="nucleotide sequence ID" value="NZ_JAHHZF010000009.1"/>
</dbReference>
<proteinExistence type="predicted"/>
<evidence type="ECO:0000259" key="1">
    <source>
        <dbReference type="Pfam" id="PF02538"/>
    </source>
</evidence>
<comment type="caution">
    <text evidence="2">The sequence shown here is derived from an EMBL/GenBank/DDBJ whole genome shotgun (WGS) entry which is preliminary data.</text>
</comment>
<keyword evidence="3" id="KW-1185">Reference proteome</keyword>
<organism evidence="2 3">
    <name type="scientific">Prosthecodimorpha staleyi</name>
    <dbReference type="NCBI Taxonomy" id="2840188"/>
    <lineage>
        <taxon>Bacteria</taxon>
        <taxon>Pseudomonadati</taxon>
        <taxon>Pseudomonadota</taxon>
        <taxon>Alphaproteobacteria</taxon>
        <taxon>Hyphomicrobiales</taxon>
        <taxon>Ancalomicrobiaceae</taxon>
        <taxon>Prosthecodimorpha</taxon>
    </lineage>
</organism>
<protein>
    <submittedName>
        <fullName evidence="2">Hydantoinase B/oxoprolinase family protein</fullName>
    </submittedName>
</protein>
<dbReference type="GO" id="GO:0006749">
    <property type="term" value="P:glutathione metabolic process"/>
    <property type="evidence" value="ECO:0007669"/>
    <property type="project" value="TreeGrafter"/>
</dbReference>
<dbReference type="Proteomes" id="UP000766595">
    <property type="component" value="Unassembled WGS sequence"/>
</dbReference>
<dbReference type="Pfam" id="PF02538">
    <property type="entry name" value="Hydantoinase_B"/>
    <property type="match status" value="1"/>
</dbReference>
<dbReference type="EMBL" id="JAHHZF010000009">
    <property type="protein sequence ID" value="MBT9291556.1"/>
    <property type="molecule type" value="Genomic_DNA"/>
</dbReference>
<dbReference type="InterPro" id="IPR003692">
    <property type="entry name" value="Hydantoinase_B"/>
</dbReference>
<dbReference type="AlphaFoldDB" id="A0A947D629"/>
<sequence>MTQATAADPIVTEIIRNGFIATTEEMKTNLMRTAYNMIIYEALDFTVGLFDPDGNTISIGIGLPMFIRGMSETIKAKIRHFGKDGLEPGDVLLTNDAYTTGSHLNHMTFSVPIFADGELIGFAACMAHWQDIGGTLDGMTRDIYSEGLQMPIVKAWRRGVPNEEILSIIRMNVRMPERAMGDLKAQVAAVRTGEKRFLELVRKYGKATVADAISSIFDQSDALARASVARIPDGTYEAESFMDDDGVELGERIPIRVSVTVAGDRMTVDLTNVSDQVKGFYNSGETAGRSAAQVAFKCITSGLDLPINDGTFRSLEVILPSGKVVSAERPAPMRWWMTYPMTIVDTIFKALAPAVPTRVIAGHHADLVIAMINGRHPRDNGFYVYLGGLIGGGWGAKFNEDGMSATVAINDGDTHNGPSEQVEAKYPLIVERYALRQDSGGAGKQRGGLGTEQVVRALGDIMFNAQIDRVDCRPWGLFGGLSGYGNEVGLERDGEPVRYPTGKVLAQHLKKGDVYTLRSGGGGGYGNPLDRKLDDVERDVAQGYVGAEAARELYGAVLDPATGRADRVASAELRARMRRAGLPHDKPFARDDDGPCGCARCLVWPSPDRTAEAVNHAVAAAGLGGFRCC</sequence>
<feature type="domain" description="Hydantoinase B/oxoprolinase" evidence="1">
    <location>
        <begin position="8"/>
        <end position="528"/>
    </location>
</feature>
<dbReference type="PANTHER" id="PTHR11365">
    <property type="entry name" value="5-OXOPROLINASE RELATED"/>
    <property type="match status" value="1"/>
</dbReference>
<accession>A0A947D629</accession>
<dbReference type="PANTHER" id="PTHR11365:SF23">
    <property type="entry name" value="HYPOTHETICAL 5-OXOPROLINASE (EUROFUNG)-RELATED"/>
    <property type="match status" value="1"/>
</dbReference>
<gene>
    <name evidence="2" type="ORF">KL771_18970</name>
</gene>
<evidence type="ECO:0000313" key="2">
    <source>
        <dbReference type="EMBL" id="MBT9291556.1"/>
    </source>
</evidence>
<dbReference type="GO" id="GO:0017168">
    <property type="term" value="F:5-oxoprolinase (ATP-hydrolyzing) activity"/>
    <property type="evidence" value="ECO:0007669"/>
    <property type="project" value="TreeGrafter"/>
</dbReference>
<dbReference type="InterPro" id="IPR045079">
    <property type="entry name" value="Oxoprolinase-like"/>
</dbReference>
<name>A0A947D629_9HYPH</name>
<evidence type="ECO:0000313" key="3">
    <source>
        <dbReference type="Proteomes" id="UP000766595"/>
    </source>
</evidence>
<reference evidence="2 3" key="1">
    <citation type="submission" date="2021-06" db="EMBL/GenBank/DDBJ databases">
        <authorList>
            <person name="Grouzdev D.S."/>
            <person name="Koziaeva V."/>
        </authorList>
    </citation>
    <scope>NUCLEOTIDE SEQUENCE [LARGE SCALE GENOMIC DNA]</scope>
    <source>
        <strain evidence="2 3">22</strain>
    </source>
</reference>